<evidence type="ECO:0000313" key="2">
    <source>
        <dbReference type="EMBL" id="KAK3593615.1"/>
    </source>
</evidence>
<proteinExistence type="predicted"/>
<accession>A0AAE0SKG5</accession>
<evidence type="ECO:0000256" key="1">
    <source>
        <dbReference type="SAM" id="Phobius"/>
    </source>
</evidence>
<evidence type="ECO:0000313" key="3">
    <source>
        <dbReference type="Proteomes" id="UP001195483"/>
    </source>
</evidence>
<keyword evidence="1" id="KW-1133">Transmembrane helix</keyword>
<gene>
    <name evidence="2" type="ORF">CHS0354_025503</name>
</gene>
<dbReference type="Proteomes" id="UP001195483">
    <property type="component" value="Unassembled WGS sequence"/>
</dbReference>
<feature type="transmembrane region" description="Helical" evidence="1">
    <location>
        <begin position="26"/>
        <end position="43"/>
    </location>
</feature>
<protein>
    <submittedName>
        <fullName evidence="2">Uncharacterized protein</fullName>
    </submittedName>
</protein>
<reference evidence="2" key="1">
    <citation type="journal article" date="2021" name="Genome Biol. Evol.">
        <title>A High-Quality Reference Genome for a Parasitic Bivalve with Doubly Uniparental Inheritance (Bivalvia: Unionida).</title>
        <authorList>
            <person name="Smith C.H."/>
        </authorList>
    </citation>
    <scope>NUCLEOTIDE SEQUENCE</scope>
    <source>
        <strain evidence="2">CHS0354</strain>
    </source>
</reference>
<dbReference type="EMBL" id="JAEAOA010001521">
    <property type="protein sequence ID" value="KAK3593615.1"/>
    <property type="molecule type" value="Genomic_DNA"/>
</dbReference>
<reference evidence="2" key="3">
    <citation type="submission" date="2023-05" db="EMBL/GenBank/DDBJ databases">
        <authorList>
            <person name="Smith C.H."/>
        </authorList>
    </citation>
    <scope>NUCLEOTIDE SEQUENCE</scope>
    <source>
        <strain evidence="2">CHS0354</strain>
        <tissue evidence="2">Mantle</tissue>
    </source>
</reference>
<sequence length="104" mass="11345">MGTTPPHTLSYHAQQGINHKGNVENVAFILIFQLIYLLALMQMKASTVDHDSSCKKTVAEATIESSMKAGYVAIRHKNSQHGTCDPLYVSVKQVPELDGVSLCS</sequence>
<dbReference type="AlphaFoldDB" id="A0AAE0SKG5"/>
<name>A0AAE0SKG5_9BIVA</name>
<keyword evidence="3" id="KW-1185">Reference proteome</keyword>
<keyword evidence="1" id="KW-0472">Membrane</keyword>
<reference evidence="2" key="2">
    <citation type="journal article" date="2021" name="Genome Biol. Evol.">
        <title>Developing a high-quality reference genome for a parasitic bivalve with doubly uniparental inheritance (Bivalvia: Unionida).</title>
        <authorList>
            <person name="Smith C.H."/>
        </authorList>
    </citation>
    <scope>NUCLEOTIDE SEQUENCE</scope>
    <source>
        <strain evidence="2">CHS0354</strain>
        <tissue evidence="2">Mantle</tissue>
    </source>
</reference>
<comment type="caution">
    <text evidence="2">The sequence shown here is derived from an EMBL/GenBank/DDBJ whole genome shotgun (WGS) entry which is preliminary data.</text>
</comment>
<organism evidence="2 3">
    <name type="scientific">Potamilus streckersoni</name>
    <dbReference type="NCBI Taxonomy" id="2493646"/>
    <lineage>
        <taxon>Eukaryota</taxon>
        <taxon>Metazoa</taxon>
        <taxon>Spiralia</taxon>
        <taxon>Lophotrochozoa</taxon>
        <taxon>Mollusca</taxon>
        <taxon>Bivalvia</taxon>
        <taxon>Autobranchia</taxon>
        <taxon>Heteroconchia</taxon>
        <taxon>Palaeoheterodonta</taxon>
        <taxon>Unionida</taxon>
        <taxon>Unionoidea</taxon>
        <taxon>Unionidae</taxon>
        <taxon>Ambleminae</taxon>
        <taxon>Lampsilini</taxon>
        <taxon>Potamilus</taxon>
    </lineage>
</organism>
<keyword evidence="1" id="KW-0812">Transmembrane</keyword>